<feature type="transmembrane region" description="Helical" evidence="1">
    <location>
        <begin position="256"/>
        <end position="283"/>
    </location>
</feature>
<proteinExistence type="predicted"/>
<feature type="transmembrane region" description="Helical" evidence="1">
    <location>
        <begin position="40"/>
        <end position="57"/>
    </location>
</feature>
<reference evidence="3 4" key="2">
    <citation type="submission" date="2023-10" db="EMBL/GenBank/DDBJ databases">
        <authorList>
            <person name="Han X.F."/>
        </authorList>
    </citation>
    <scope>NUCLEOTIDE SEQUENCE [LARGE SCALE GENOMIC DNA]</scope>
    <source>
        <strain evidence="3 4">KCTC 39840</strain>
    </source>
</reference>
<organism evidence="3 4">
    <name type="scientific">Conexibacter stalactiti</name>
    <dbReference type="NCBI Taxonomy" id="1940611"/>
    <lineage>
        <taxon>Bacteria</taxon>
        <taxon>Bacillati</taxon>
        <taxon>Actinomycetota</taxon>
        <taxon>Thermoleophilia</taxon>
        <taxon>Solirubrobacterales</taxon>
        <taxon>Conexibacteraceae</taxon>
        <taxon>Conexibacter</taxon>
    </lineage>
</organism>
<sequence length="542" mass="57251">MSDEWRKLDVRVLALHAARLAGAVAPIALVLLLGGDLNRTVVISLVFICGGAALRAATDALAWATTRYRVGDELVELRSGLLRRSALSVPRDRVRTVNLTAKPLQRLFRIATVEIGTGTHEQGRLRLDAVATDEAARLRQALLARAEVPAAPAASLAAPASLAADTLEVSPAPLAGPATPSVAPGSDAAPPEPVLARLRWGWLPYHLLSPWTLALPIAGLGAVLNALNQLGVEASVGRIAEHAAVDGIHRADDVSWWLAILLGLLAVVVLAVLGAVGAGLQFAESWWGYRLTREQSGNLHSRRGLLTTRSVSIEHRRLRGATLTEPLLQRAIGGAGLNAIVSGLRRRPGERGGRADGLLPNVPRAEADAVLADVLEAPSLPGELRELRPHPRAALRRRLLRALIAVALPVAALLAMGPLLGWLPDWLWWAAAGVLVVPALLLGRDAYRALGHRIAGQYLVTRRGAPTRRTAVLRCDGVIGWTVKRSFFQRRAGLVTLTATTAAGGGGYSVFDVAEADGLAFAEEAVPGLLAPFLDGGDRPGG</sequence>
<keyword evidence="1" id="KW-0812">Transmembrane</keyword>
<feature type="transmembrane region" description="Helical" evidence="1">
    <location>
        <begin position="426"/>
        <end position="443"/>
    </location>
</feature>
<protein>
    <submittedName>
        <fullName evidence="3">PH domain-containing protein</fullName>
    </submittedName>
</protein>
<feature type="domain" description="YdbS-like PH" evidence="2">
    <location>
        <begin position="447"/>
        <end position="517"/>
    </location>
</feature>
<accession>A0ABU4HJJ0</accession>
<dbReference type="InterPro" id="IPR005182">
    <property type="entry name" value="YdbS-like_PH"/>
</dbReference>
<feature type="transmembrane region" description="Helical" evidence="1">
    <location>
        <begin position="399"/>
        <end position="420"/>
    </location>
</feature>
<dbReference type="Proteomes" id="UP001284601">
    <property type="component" value="Unassembled WGS sequence"/>
</dbReference>
<keyword evidence="1" id="KW-0472">Membrane</keyword>
<evidence type="ECO:0000256" key="1">
    <source>
        <dbReference type="SAM" id="Phobius"/>
    </source>
</evidence>
<evidence type="ECO:0000259" key="2">
    <source>
        <dbReference type="Pfam" id="PF03703"/>
    </source>
</evidence>
<dbReference type="PIRSF" id="PIRSF026631">
    <property type="entry name" value="UCP026631"/>
    <property type="match status" value="1"/>
</dbReference>
<comment type="caution">
    <text evidence="3">The sequence shown here is derived from an EMBL/GenBank/DDBJ whole genome shotgun (WGS) entry which is preliminary data.</text>
</comment>
<reference evidence="4" key="1">
    <citation type="submission" date="2023-07" db="EMBL/GenBank/DDBJ databases">
        <title>Conexibacter stalactiti sp. nov., isolated from stalactites in a lava cave and emended description of the genus Conexibacter.</title>
        <authorList>
            <person name="Lee S.D."/>
        </authorList>
    </citation>
    <scope>NUCLEOTIDE SEQUENCE [LARGE SCALE GENOMIC DNA]</scope>
    <source>
        <strain evidence="4">KCTC 39840</strain>
    </source>
</reference>
<dbReference type="PANTHER" id="PTHR34473">
    <property type="entry name" value="UPF0699 TRANSMEMBRANE PROTEIN YDBS"/>
    <property type="match status" value="1"/>
</dbReference>
<evidence type="ECO:0000313" key="3">
    <source>
        <dbReference type="EMBL" id="MDW5593485.1"/>
    </source>
</evidence>
<dbReference type="Pfam" id="PF03703">
    <property type="entry name" value="bPH_2"/>
    <property type="match status" value="2"/>
</dbReference>
<keyword evidence="1" id="KW-1133">Transmembrane helix</keyword>
<dbReference type="EMBL" id="JAWSTH010000005">
    <property type="protein sequence ID" value="MDW5593485.1"/>
    <property type="molecule type" value="Genomic_DNA"/>
</dbReference>
<evidence type="ECO:0000313" key="4">
    <source>
        <dbReference type="Proteomes" id="UP001284601"/>
    </source>
</evidence>
<name>A0ABU4HJJ0_9ACTN</name>
<feature type="transmembrane region" description="Helical" evidence="1">
    <location>
        <begin position="12"/>
        <end position="34"/>
    </location>
</feature>
<feature type="domain" description="YdbS-like PH" evidence="2">
    <location>
        <begin position="63"/>
        <end position="141"/>
    </location>
</feature>
<dbReference type="PANTHER" id="PTHR34473:SF2">
    <property type="entry name" value="UPF0699 TRANSMEMBRANE PROTEIN YDBT"/>
    <property type="match status" value="1"/>
</dbReference>
<gene>
    <name evidence="3" type="ORF">R7226_04000</name>
</gene>
<dbReference type="InterPro" id="IPR014529">
    <property type="entry name" value="UCP026631"/>
</dbReference>
<feature type="transmembrane region" description="Helical" evidence="1">
    <location>
        <begin position="207"/>
        <end position="227"/>
    </location>
</feature>
<dbReference type="RefSeq" id="WP_318595746.1">
    <property type="nucleotide sequence ID" value="NZ_JAWSTH010000005.1"/>
</dbReference>
<keyword evidence="4" id="KW-1185">Reference proteome</keyword>